<protein>
    <submittedName>
        <fullName evidence="2">Uncharacterized protein</fullName>
    </submittedName>
</protein>
<feature type="signal peptide" evidence="1">
    <location>
        <begin position="1"/>
        <end position="19"/>
    </location>
</feature>
<evidence type="ECO:0000313" key="3">
    <source>
        <dbReference type="Proteomes" id="UP001223016"/>
    </source>
</evidence>
<evidence type="ECO:0000256" key="1">
    <source>
        <dbReference type="SAM" id="SignalP"/>
    </source>
</evidence>
<accession>A0ABT9CMS3</accession>
<comment type="caution">
    <text evidence="2">The sequence shown here is derived from an EMBL/GenBank/DDBJ whole genome shotgun (WGS) entry which is preliminary data.</text>
</comment>
<feature type="chain" id="PRO_5045883421" evidence="1">
    <location>
        <begin position="20"/>
        <end position="243"/>
    </location>
</feature>
<dbReference type="Proteomes" id="UP001223016">
    <property type="component" value="Unassembled WGS sequence"/>
</dbReference>
<keyword evidence="3" id="KW-1185">Reference proteome</keyword>
<name>A0ABT9CMS3_9PSED</name>
<proteinExistence type="predicted"/>
<sequence>MKSFTVLAAFLFFFSSVQAAEECEKSIPRDAVLYQQFNMGADFACIYEAPESSDNAVLSFYSRSGDKVILLSSNKNFVSLDSVRDGTNQPDITKTESGAYQILWNYPNGVDAIELAPAKDGIYLKGATKEMRLPSFDTSEKVKSITLVSNLKNLEKLNFSDMHISEVFNKDALMLAGGEITTSVSSEKIFLYSEPSESSKTKGYLISGDEVRILEYKNGFLKISYKMKNGNYLIRWISISSVI</sequence>
<dbReference type="Gene3D" id="2.30.30.40">
    <property type="entry name" value="SH3 Domains"/>
    <property type="match status" value="1"/>
</dbReference>
<dbReference type="EMBL" id="JAUQOO010000005">
    <property type="protein sequence ID" value="MDO7926786.1"/>
    <property type="molecule type" value="Genomic_DNA"/>
</dbReference>
<organism evidence="2 3">
    <name type="scientific">Pseudomonas serbiensis</name>
    <dbReference type="NCBI Taxonomy" id="3064350"/>
    <lineage>
        <taxon>Bacteria</taxon>
        <taxon>Pseudomonadati</taxon>
        <taxon>Pseudomonadota</taxon>
        <taxon>Gammaproteobacteria</taxon>
        <taxon>Pseudomonadales</taxon>
        <taxon>Pseudomonadaceae</taxon>
        <taxon>Pseudomonas</taxon>
    </lineage>
</organism>
<dbReference type="RefSeq" id="WP_200992238.1">
    <property type="nucleotide sequence ID" value="NZ_JAUQOO010000005.1"/>
</dbReference>
<keyword evidence="1" id="KW-0732">Signal</keyword>
<gene>
    <name evidence="2" type="ORF">Q6A51_08365</name>
</gene>
<reference evidence="2 3" key="1">
    <citation type="submission" date="2023-07" db="EMBL/GenBank/DDBJ databases">
        <title>Identification of four novel Pseudomonas species associated with bacterial leaf spot of cucurbits.</title>
        <authorList>
            <person name="Fullem K.R."/>
        </authorList>
    </citation>
    <scope>NUCLEOTIDE SEQUENCE [LARGE SCALE GENOMIC DNA]</scope>
    <source>
        <strain evidence="2 3">KFB 138</strain>
    </source>
</reference>
<evidence type="ECO:0000313" key="2">
    <source>
        <dbReference type="EMBL" id="MDO7926786.1"/>
    </source>
</evidence>